<organism evidence="3 4">
    <name type="scientific">Bodo saltans</name>
    <name type="common">Flagellated protozoan</name>
    <dbReference type="NCBI Taxonomy" id="75058"/>
    <lineage>
        <taxon>Eukaryota</taxon>
        <taxon>Discoba</taxon>
        <taxon>Euglenozoa</taxon>
        <taxon>Kinetoplastea</taxon>
        <taxon>Metakinetoplastina</taxon>
        <taxon>Eubodonida</taxon>
        <taxon>Bodonidae</taxon>
        <taxon>Bodo</taxon>
    </lineage>
</organism>
<dbReference type="EMBL" id="CYKH01001146">
    <property type="protein sequence ID" value="CUI14473.1"/>
    <property type="molecule type" value="Genomic_DNA"/>
</dbReference>
<feature type="transmembrane region" description="Helical" evidence="2">
    <location>
        <begin position="993"/>
        <end position="1018"/>
    </location>
</feature>
<feature type="transmembrane region" description="Helical" evidence="2">
    <location>
        <begin position="1282"/>
        <end position="1302"/>
    </location>
</feature>
<feature type="transmembrane region" description="Helical" evidence="2">
    <location>
        <begin position="1342"/>
        <end position="1360"/>
    </location>
</feature>
<feature type="transmembrane region" description="Helical" evidence="2">
    <location>
        <begin position="1141"/>
        <end position="1160"/>
    </location>
</feature>
<evidence type="ECO:0000256" key="1">
    <source>
        <dbReference type="SAM" id="MobiDB-lite"/>
    </source>
</evidence>
<dbReference type="VEuPathDB" id="TriTrypDB:BSAL_89305"/>
<proteinExistence type="predicted"/>
<gene>
    <name evidence="3" type="ORF">BSAL_89305</name>
</gene>
<feature type="transmembrane region" description="Helical" evidence="2">
    <location>
        <begin position="1250"/>
        <end position="1270"/>
    </location>
</feature>
<feature type="transmembrane region" description="Helical" evidence="2">
    <location>
        <begin position="1309"/>
        <end position="1330"/>
    </location>
</feature>
<protein>
    <submittedName>
        <fullName evidence="3">Transmembrane protein, putative</fullName>
    </submittedName>
</protein>
<keyword evidence="4" id="KW-1185">Reference proteome</keyword>
<keyword evidence="2" id="KW-1133">Transmembrane helix</keyword>
<evidence type="ECO:0000256" key="2">
    <source>
        <dbReference type="SAM" id="Phobius"/>
    </source>
</evidence>
<name>A0A0S4KHQ4_BODSA</name>
<dbReference type="Proteomes" id="UP000051952">
    <property type="component" value="Unassembled WGS sequence"/>
</dbReference>
<evidence type="ECO:0000313" key="4">
    <source>
        <dbReference type="Proteomes" id="UP000051952"/>
    </source>
</evidence>
<sequence length="1473" mass="156295">MSDVSSQYIAPQTLVDDLVTNTSALASFANSSLFVTGNIFDVTISIQRLTLRRPSLREASFASIQSGYVRNLTLRVIDTVIMNSVMETPPSSASLDAVGDCNGAFLCLHVGAFINSSLLWNTVVLDTIHSSTVPLLSFSTLPITLTFINVRVEMSNWLLTGSSSMSLNGGWIVIAAQPYVEAALVGTNVTLYLTNVSMKLLGGDGGGNAVIQMSAPAFLFGWSNGAAELISSGLGLTSVSGVRIECRNISGTVQASAPFVAVVASGSVTNVSVVMTRCELTVVSVGCASCASLAGRASHVVLGLNTLNSVSVEITESFLNGSTNYLDSGYTMSIINLVGPVGQIIPTVTWSDINVTILSSNIVGQGPASVVVNWWYVYAQNKAQIVVKDTILIQRATSGKFGFQSSTPRCSLLQIQSFVADGAVTVRNVSATYFSLGGLPDAFVGLGVGDSSSGQLIVVGALQRSTLTMSNTTLNCRIEGGTLTPSFLPLSQTLPATNQISVQLVVLDPRTVSHDCSVSVDSSVVESYGLVHVLSSISTGILASCVSFIVAGNCTSCMFTVSGCTVVGNNTLNGASTIAKPRIVAPVFFQPLGRLLTSTLDPRTVTLFPNLAPVMSTLHINCTVLITNTVMLDNSPPTSVVFAAFIQPADVSQDYQISILQSTTVPAMRGSMALSDFPVYAAAGCFCGCSMNNALIVVNGVAGLMPSVWALTGGAMVLSGQSQLLISGNTLNCSYHVPLSAASFLHTTNCSVIRYVSRASGSSLPGSLEMQGISFIQVASNAFIGKGHTNALLATTDSGVLTTGTMTFSSSSASWRMGCNVIGEDVGATNFVPLPGRLTPWRYFDGIDRTRLIFPPSDDLAVSFHGAMCRAPSGAETQTMSIIHEPPLATRAPAVTAVITATTAQTWSLAGAGIVGPASGAATAVMSRVQAAFTVLALRDRCNAYLQSQGAAAAEDGSSGYSAPSGGSGIVFGSNAMDNPLGLDLSDSVSGDAALVLGTLVGNTLLVMVCVVIALLMTHLVKPLLHHRLCALEARLRVAYGPSSMDSANHQIGGAKNQRKKQQRALSAATVRRWLGSRCNLSFIALTTIRGLIRGIDVLPSEPFPGSMYTSYTLLLQPSVTAALLLVAFSNSGQTGSAVGVVLGVVWLIPWCWFSYIILIRVRPLPLTTKPTPCKRKGVSRWKRVLEVVFTPNEMWAPPQVKASDDATQNTTNNNNHQKQSRSQLRREFGKMLFHRYVCIFDVYRRDRHYFFFVELLGAVFLGVIGAAALGVPPQDACDAAVWGSACVIGASCALLMAVCVLRPHTVRFDLIVLVTGTALAIMSEVASLGNSNGVGDVLTAVTAWSQVLFLVLNLFAEWLEGEDGRNCRRIVVDQQDNRTYALNVPAAVTTTSLTSSFVRTRRNTEKQHTDGVGSPHSLFLFDFVDSNFITRLQEETLDMFRCQSRPELFLELAIREICEQRKKMIREPFAQS</sequence>
<feature type="region of interest" description="Disordered" evidence="1">
    <location>
        <begin position="1199"/>
        <end position="1223"/>
    </location>
</feature>
<accession>A0A0S4KHQ4</accession>
<evidence type="ECO:0000313" key="3">
    <source>
        <dbReference type="EMBL" id="CUI14473.1"/>
    </source>
</evidence>
<keyword evidence="2" id="KW-0472">Membrane</keyword>
<keyword evidence="2 3" id="KW-0812">Transmembrane</keyword>
<reference evidence="4" key="1">
    <citation type="submission" date="2015-09" db="EMBL/GenBank/DDBJ databases">
        <authorList>
            <consortium name="Pathogen Informatics"/>
        </authorList>
    </citation>
    <scope>NUCLEOTIDE SEQUENCE [LARGE SCALE GENOMIC DNA]</scope>
    <source>
        <strain evidence="4">Lake Konstanz</strain>
    </source>
</reference>